<dbReference type="EMBL" id="SJTG01000004">
    <property type="protein sequence ID" value="TCI08463.1"/>
    <property type="molecule type" value="Genomic_DNA"/>
</dbReference>
<feature type="region of interest" description="Disordered" evidence="1">
    <location>
        <begin position="1"/>
        <end position="24"/>
    </location>
</feature>
<organism evidence="2 3">
    <name type="scientific">Dyella soli</name>
    <dbReference type="NCBI Taxonomy" id="522319"/>
    <lineage>
        <taxon>Bacteria</taxon>
        <taxon>Pseudomonadati</taxon>
        <taxon>Pseudomonadota</taxon>
        <taxon>Gammaproteobacteria</taxon>
        <taxon>Lysobacterales</taxon>
        <taxon>Rhodanobacteraceae</taxon>
        <taxon>Dyella</taxon>
    </lineage>
</organism>
<gene>
    <name evidence="2" type="ORF">EZM97_27975</name>
</gene>
<dbReference type="RefSeq" id="WP_131151596.1">
    <property type="nucleotide sequence ID" value="NZ_SJTG01000004.1"/>
</dbReference>
<evidence type="ECO:0000313" key="3">
    <source>
        <dbReference type="Proteomes" id="UP000291822"/>
    </source>
</evidence>
<proteinExistence type="predicted"/>
<keyword evidence="3" id="KW-1185">Reference proteome</keyword>
<reference evidence="2 3" key="1">
    <citation type="submission" date="2019-02" db="EMBL/GenBank/DDBJ databases">
        <title>Dyella amyloliquefaciens sp. nov., isolated from forest soil.</title>
        <authorList>
            <person name="Gao Z.-H."/>
            <person name="Qiu L.-H."/>
        </authorList>
    </citation>
    <scope>NUCLEOTIDE SEQUENCE [LARGE SCALE GENOMIC DNA]</scope>
    <source>
        <strain evidence="2 3">KACC 12747</strain>
    </source>
</reference>
<name>A0A4R0YRG5_9GAMM</name>
<comment type="caution">
    <text evidence="2">The sequence shown here is derived from an EMBL/GenBank/DDBJ whole genome shotgun (WGS) entry which is preliminary data.</text>
</comment>
<dbReference type="AlphaFoldDB" id="A0A4R0YRG5"/>
<protein>
    <submittedName>
        <fullName evidence="2">Uncharacterized protein</fullName>
    </submittedName>
</protein>
<feature type="compositionally biased region" description="Polar residues" evidence="1">
    <location>
        <begin position="1"/>
        <end position="20"/>
    </location>
</feature>
<dbReference type="Proteomes" id="UP000291822">
    <property type="component" value="Unassembled WGS sequence"/>
</dbReference>
<evidence type="ECO:0000256" key="1">
    <source>
        <dbReference type="SAM" id="MobiDB-lite"/>
    </source>
</evidence>
<accession>A0A4R0YRG5</accession>
<sequence>MSWVESESNATPLAGSSRQPWATMAERVQDADGSHELFEEIRVWRKLDAHRMWLYRCLKNRQSGHYAVQGRERVYTPEGGGRVAHLAHHFVTLAGHTSASEHCSWHDTLEAAIEANDAAHA</sequence>
<evidence type="ECO:0000313" key="2">
    <source>
        <dbReference type="EMBL" id="TCI08463.1"/>
    </source>
</evidence>